<evidence type="ECO:0000256" key="2">
    <source>
        <dbReference type="ARBA" id="ARBA00004733"/>
    </source>
</evidence>
<evidence type="ECO:0000313" key="12">
    <source>
        <dbReference type="Proteomes" id="UP000076268"/>
    </source>
</evidence>
<gene>
    <name evidence="9" type="primary">trpA</name>
    <name evidence="11" type="ORF">AXX12_11720</name>
</gene>
<organism evidence="11 12">
    <name type="scientific">Anaerosporomusa subterranea</name>
    <dbReference type="NCBI Taxonomy" id="1794912"/>
    <lineage>
        <taxon>Bacteria</taxon>
        <taxon>Bacillati</taxon>
        <taxon>Bacillota</taxon>
        <taxon>Negativicutes</taxon>
        <taxon>Acetonemataceae</taxon>
        <taxon>Anaerosporomusa</taxon>
    </lineage>
</organism>
<evidence type="ECO:0000256" key="6">
    <source>
        <dbReference type="ARBA" id="ARBA00023141"/>
    </source>
</evidence>
<feature type="active site" description="Proton acceptor" evidence="9">
    <location>
        <position position="53"/>
    </location>
</feature>
<dbReference type="UniPathway" id="UPA00035">
    <property type="reaction ID" value="UER00044"/>
</dbReference>
<evidence type="ECO:0000256" key="5">
    <source>
        <dbReference type="ARBA" id="ARBA00022822"/>
    </source>
</evidence>
<dbReference type="GO" id="GO:0005829">
    <property type="term" value="C:cytosol"/>
    <property type="evidence" value="ECO:0007669"/>
    <property type="project" value="TreeGrafter"/>
</dbReference>
<evidence type="ECO:0000256" key="7">
    <source>
        <dbReference type="ARBA" id="ARBA00023239"/>
    </source>
</evidence>
<comment type="subunit">
    <text evidence="3 9">Tetramer of two alpha and two beta chains.</text>
</comment>
<accession>A0A154BPE0</accession>
<dbReference type="RefSeq" id="WP_066243753.1">
    <property type="nucleotide sequence ID" value="NZ_LSGP01000020.1"/>
</dbReference>
<evidence type="ECO:0000313" key="11">
    <source>
        <dbReference type="EMBL" id="KYZ75857.1"/>
    </source>
</evidence>
<keyword evidence="4 9" id="KW-0028">Amino-acid biosynthesis</keyword>
<dbReference type="STRING" id="1794912.AXX12_11720"/>
<dbReference type="InterPro" id="IPR013785">
    <property type="entry name" value="Aldolase_TIM"/>
</dbReference>
<evidence type="ECO:0000256" key="9">
    <source>
        <dbReference type="HAMAP-Rule" id="MF_00131"/>
    </source>
</evidence>
<proteinExistence type="inferred from homology"/>
<dbReference type="CDD" id="cd04724">
    <property type="entry name" value="Tryptophan_synthase_alpha"/>
    <property type="match status" value="1"/>
</dbReference>
<protein>
    <recommendedName>
        <fullName evidence="9">Tryptophan synthase alpha chain</fullName>
        <ecNumber evidence="9">4.2.1.20</ecNumber>
    </recommendedName>
</protein>
<feature type="active site" description="Proton acceptor" evidence="9">
    <location>
        <position position="64"/>
    </location>
</feature>
<dbReference type="SUPFAM" id="SSF51366">
    <property type="entry name" value="Ribulose-phoshate binding barrel"/>
    <property type="match status" value="1"/>
</dbReference>
<dbReference type="Gene3D" id="3.20.20.70">
    <property type="entry name" value="Aldolase class I"/>
    <property type="match status" value="1"/>
</dbReference>
<dbReference type="EMBL" id="LSGP01000020">
    <property type="protein sequence ID" value="KYZ75857.1"/>
    <property type="molecule type" value="Genomic_DNA"/>
</dbReference>
<comment type="pathway">
    <text evidence="2 9">Amino-acid biosynthesis; L-tryptophan biosynthesis; L-tryptophan from chorismate: step 5/5.</text>
</comment>
<comment type="catalytic activity">
    <reaction evidence="8 9">
        <text>(1S,2R)-1-C-(indol-3-yl)glycerol 3-phosphate + L-serine = D-glyceraldehyde 3-phosphate + L-tryptophan + H2O</text>
        <dbReference type="Rhea" id="RHEA:10532"/>
        <dbReference type="ChEBI" id="CHEBI:15377"/>
        <dbReference type="ChEBI" id="CHEBI:33384"/>
        <dbReference type="ChEBI" id="CHEBI:57912"/>
        <dbReference type="ChEBI" id="CHEBI:58866"/>
        <dbReference type="ChEBI" id="CHEBI:59776"/>
        <dbReference type="EC" id="4.2.1.20"/>
    </reaction>
</comment>
<dbReference type="InterPro" id="IPR002028">
    <property type="entry name" value="Trp_synthase_suA"/>
</dbReference>
<sequence>MQNRKSAIGATFQKLQQSGNKALITYISAGDPDLNTTRKLVLSMAANGVDIIELGIPYSDPIADGPVIQQASLRALQNGVSIEAIFGLIASLRQDTQIPLVLMAYYNSLLQYGIEKFISTCAAVGVDGLIIPDLPLEESEELRQQGDAQGINVILLIAPTTPTERIARIAEASRGFLYCVSVAGVTGAQSTVDSGLQKFLARVRSQTELPLAVGFGISTPDQAAAIAVLADGVIVGSAVITVLEQYLGTEMLISKVGEFAKSLKNAIR</sequence>
<dbReference type="InterPro" id="IPR011060">
    <property type="entry name" value="RibuloseP-bd_barrel"/>
</dbReference>
<keyword evidence="6 9" id="KW-0057">Aromatic amino acid biosynthesis</keyword>
<keyword evidence="5 9" id="KW-0822">Tryptophan biosynthesis</keyword>
<dbReference type="HAMAP" id="MF_00131">
    <property type="entry name" value="Trp_synth_alpha"/>
    <property type="match status" value="1"/>
</dbReference>
<evidence type="ECO:0000256" key="3">
    <source>
        <dbReference type="ARBA" id="ARBA00011270"/>
    </source>
</evidence>
<evidence type="ECO:0000256" key="8">
    <source>
        <dbReference type="ARBA" id="ARBA00049047"/>
    </source>
</evidence>
<comment type="similarity">
    <text evidence="9 10">Belongs to the TrpA family.</text>
</comment>
<dbReference type="PANTHER" id="PTHR43406">
    <property type="entry name" value="TRYPTOPHAN SYNTHASE, ALPHA CHAIN"/>
    <property type="match status" value="1"/>
</dbReference>
<dbReference type="EC" id="4.2.1.20" evidence="9"/>
<dbReference type="Proteomes" id="UP000076268">
    <property type="component" value="Unassembled WGS sequence"/>
</dbReference>
<reference evidence="11 12" key="1">
    <citation type="submission" date="2016-02" db="EMBL/GenBank/DDBJ databases">
        <title>Anaerosporomusa subterraneum gen. nov., sp. nov., a spore-forming obligate anaerobe isolated from saprolite.</title>
        <authorList>
            <person name="Choi J.K."/>
            <person name="Shah M."/>
            <person name="Yee N."/>
        </authorList>
    </citation>
    <scope>NUCLEOTIDE SEQUENCE [LARGE SCALE GENOMIC DNA]</scope>
    <source>
        <strain evidence="11 12">RU4</strain>
    </source>
</reference>
<dbReference type="AlphaFoldDB" id="A0A154BPE0"/>
<dbReference type="NCBIfam" id="TIGR00262">
    <property type="entry name" value="trpA"/>
    <property type="match status" value="1"/>
</dbReference>
<evidence type="ECO:0000256" key="1">
    <source>
        <dbReference type="ARBA" id="ARBA00003365"/>
    </source>
</evidence>
<keyword evidence="7 9" id="KW-0456">Lyase</keyword>
<dbReference type="OrthoDB" id="9804578at2"/>
<dbReference type="InterPro" id="IPR018204">
    <property type="entry name" value="Trp_synthase_alpha_AS"/>
</dbReference>
<dbReference type="GO" id="GO:0004834">
    <property type="term" value="F:tryptophan synthase activity"/>
    <property type="evidence" value="ECO:0007669"/>
    <property type="project" value="UniProtKB-UniRule"/>
</dbReference>
<dbReference type="PROSITE" id="PS00167">
    <property type="entry name" value="TRP_SYNTHASE_ALPHA"/>
    <property type="match status" value="1"/>
</dbReference>
<comment type="function">
    <text evidence="1 9">The alpha subunit is responsible for the aldol cleavage of indoleglycerol phosphate to indole and glyceraldehyde 3-phosphate.</text>
</comment>
<evidence type="ECO:0000256" key="4">
    <source>
        <dbReference type="ARBA" id="ARBA00022605"/>
    </source>
</evidence>
<dbReference type="Pfam" id="PF00290">
    <property type="entry name" value="Trp_syntA"/>
    <property type="match status" value="1"/>
</dbReference>
<comment type="caution">
    <text evidence="11">The sequence shown here is derived from an EMBL/GenBank/DDBJ whole genome shotgun (WGS) entry which is preliminary data.</text>
</comment>
<evidence type="ECO:0000256" key="10">
    <source>
        <dbReference type="RuleBase" id="RU003662"/>
    </source>
</evidence>
<dbReference type="FunFam" id="3.20.20.70:FF:000037">
    <property type="entry name" value="Tryptophan synthase alpha chain"/>
    <property type="match status" value="1"/>
</dbReference>
<dbReference type="PANTHER" id="PTHR43406:SF1">
    <property type="entry name" value="TRYPTOPHAN SYNTHASE ALPHA CHAIN, CHLOROPLASTIC"/>
    <property type="match status" value="1"/>
</dbReference>
<keyword evidence="12" id="KW-1185">Reference proteome</keyword>
<name>A0A154BPE0_ANASB</name>